<dbReference type="GO" id="GO:0015074">
    <property type="term" value="P:DNA integration"/>
    <property type="evidence" value="ECO:0007669"/>
    <property type="project" value="InterPro"/>
</dbReference>
<protein>
    <submittedName>
        <fullName evidence="4">Phage integrase family protein</fullName>
    </submittedName>
</protein>
<evidence type="ECO:0000256" key="1">
    <source>
        <dbReference type="ARBA" id="ARBA00023172"/>
    </source>
</evidence>
<dbReference type="GO" id="GO:0003677">
    <property type="term" value="F:DNA binding"/>
    <property type="evidence" value="ECO:0007669"/>
    <property type="project" value="InterPro"/>
</dbReference>
<name>A0A451ACV6_9GAMM</name>
<reference evidence="4" key="1">
    <citation type="submission" date="2019-02" db="EMBL/GenBank/DDBJ databases">
        <authorList>
            <person name="Gruber-Vodicka R. H."/>
            <person name="Seah K. B. B."/>
        </authorList>
    </citation>
    <scope>NUCLEOTIDE SEQUENCE</scope>
    <source>
        <strain evidence="4">BECK_BY1</strain>
    </source>
</reference>
<dbReference type="InterPro" id="IPR002104">
    <property type="entry name" value="Integrase_catalytic"/>
</dbReference>
<dbReference type="SUPFAM" id="SSF56349">
    <property type="entry name" value="DNA breaking-rejoining enzymes"/>
    <property type="match status" value="1"/>
</dbReference>
<dbReference type="EMBL" id="CAADFX010000230">
    <property type="protein sequence ID" value="VFK63875.1"/>
    <property type="molecule type" value="Genomic_DNA"/>
</dbReference>
<feature type="domain" description="Tyr recombinase" evidence="3">
    <location>
        <begin position="7"/>
        <end position="136"/>
    </location>
</feature>
<keyword evidence="1" id="KW-0233">DNA recombination</keyword>
<dbReference type="InterPro" id="IPR013762">
    <property type="entry name" value="Integrase-like_cat_sf"/>
</dbReference>
<proteinExistence type="predicted"/>
<dbReference type="Pfam" id="PF00589">
    <property type="entry name" value="Phage_integrase"/>
    <property type="match status" value="1"/>
</dbReference>
<gene>
    <name evidence="4" type="ORF">BECKTUN1418D_GA0071000_12303</name>
</gene>
<evidence type="ECO:0000256" key="2">
    <source>
        <dbReference type="SAM" id="MobiDB-lite"/>
    </source>
</evidence>
<evidence type="ECO:0000259" key="3">
    <source>
        <dbReference type="Pfam" id="PF00589"/>
    </source>
</evidence>
<sequence length="149" mass="17284">MLRLRPDVNFLEDGILVQCHKTIKSTGKRTLYEWNEPLHQAVEEALRIRPAESSPFLFCNRYGQGYMNEETGTANGWDSIWKRFMDRVLAETGVERRFTEHDLRAKCASDADSLEHARALLTHADPRTTQRIYRRKPERVKPGRGVAMP</sequence>
<organism evidence="4">
    <name type="scientific">Candidatus Kentrum sp. TUN</name>
    <dbReference type="NCBI Taxonomy" id="2126343"/>
    <lineage>
        <taxon>Bacteria</taxon>
        <taxon>Pseudomonadati</taxon>
        <taxon>Pseudomonadota</taxon>
        <taxon>Gammaproteobacteria</taxon>
        <taxon>Candidatus Kentrum</taxon>
    </lineage>
</organism>
<evidence type="ECO:0000313" key="4">
    <source>
        <dbReference type="EMBL" id="VFK63875.1"/>
    </source>
</evidence>
<dbReference type="InterPro" id="IPR011010">
    <property type="entry name" value="DNA_brk_join_enz"/>
</dbReference>
<accession>A0A451ACV6</accession>
<dbReference type="Gene3D" id="1.10.443.10">
    <property type="entry name" value="Intergrase catalytic core"/>
    <property type="match status" value="1"/>
</dbReference>
<dbReference type="GO" id="GO:0006310">
    <property type="term" value="P:DNA recombination"/>
    <property type="evidence" value="ECO:0007669"/>
    <property type="project" value="UniProtKB-KW"/>
</dbReference>
<dbReference type="AlphaFoldDB" id="A0A451ACV6"/>
<feature type="region of interest" description="Disordered" evidence="2">
    <location>
        <begin position="126"/>
        <end position="149"/>
    </location>
</feature>